<organism evidence="3 4">
    <name type="scientific">Candidatus Yanofskybacteria bacterium GW2011_GWB1_45_11</name>
    <dbReference type="NCBI Taxonomy" id="1619026"/>
    <lineage>
        <taxon>Bacteria</taxon>
        <taxon>Candidatus Yanofskyibacteriota</taxon>
    </lineage>
</organism>
<keyword evidence="2" id="KW-1133">Transmembrane helix</keyword>
<dbReference type="AlphaFoldDB" id="A0A0G1L286"/>
<dbReference type="Proteomes" id="UP000034368">
    <property type="component" value="Unassembled WGS sequence"/>
</dbReference>
<comment type="caution">
    <text evidence="3">The sequence shown here is derived from an EMBL/GenBank/DDBJ whole genome shotgun (WGS) entry which is preliminary data.</text>
</comment>
<evidence type="ECO:0000256" key="2">
    <source>
        <dbReference type="SAM" id="Phobius"/>
    </source>
</evidence>
<dbReference type="EMBL" id="LCKD01000011">
    <property type="protein sequence ID" value="KKT89928.1"/>
    <property type="molecule type" value="Genomic_DNA"/>
</dbReference>
<evidence type="ECO:0000313" key="4">
    <source>
        <dbReference type="Proteomes" id="UP000034368"/>
    </source>
</evidence>
<keyword evidence="1" id="KW-0802">TPR repeat</keyword>
<accession>A0A0G1L286</accession>
<keyword evidence="2" id="KW-0812">Transmembrane</keyword>
<dbReference type="Pfam" id="PF13181">
    <property type="entry name" value="TPR_8"/>
    <property type="match status" value="1"/>
</dbReference>
<dbReference type="SMART" id="SM00028">
    <property type="entry name" value="TPR"/>
    <property type="match status" value="1"/>
</dbReference>
<protein>
    <submittedName>
        <fullName evidence="3">Uncharacterized protein</fullName>
    </submittedName>
</protein>
<evidence type="ECO:0000256" key="1">
    <source>
        <dbReference type="PROSITE-ProRule" id="PRU00339"/>
    </source>
</evidence>
<feature type="repeat" description="TPR" evidence="1">
    <location>
        <begin position="145"/>
        <end position="178"/>
    </location>
</feature>
<dbReference type="PROSITE" id="PS50005">
    <property type="entry name" value="TPR"/>
    <property type="match status" value="1"/>
</dbReference>
<dbReference type="Gene3D" id="1.25.40.10">
    <property type="entry name" value="Tetratricopeptide repeat domain"/>
    <property type="match status" value="1"/>
</dbReference>
<dbReference type="InterPro" id="IPR019734">
    <property type="entry name" value="TPR_rpt"/>
</dbReference>
<dbReference type="PROSITE" id="PS50293">
    <property type="entry name" value="TPR_REGION"/>
    <property type="match status" value="1"/>
</dbReference>
<reference evidence="3 4" key="1">
    <citation type="journal article" date="2015" name="Nature">
        <title>rRNA introns, odd ribosomes, and small enigmatic genomes across a large radiation of phyla.</title>
        <authorList>
            <person name="Brown C.T."/>
            <person name="Hug L.A."/>
            <person name="Thomas B.C."/>
            <person name="Sharon I."/>
            <person name="Castelle C.J."/>
            <person name="Singh A."/>
            <person name="Wilkins M.J."/>
            <person name="Williams K.H."/>
            <person name="Banfield J.F."/>
        </authorList>
    </citation>
    <scope>NUCLEOTIDE SEQUENCE [LARGE SCALE GENOMIC DNA]</scope>
</reference>
<feature type="transmembrane region" description="Helical" evidence="2">
    <location>
        <begin position="6"/>
        <end position="22"/>
    </location>
</feature>
<keyword evidence="2" id="KW-0472">Membrane</keyword>
<proteinExistence type="predicted"/>
<dbReference type="SUPFAM" id="SSF48452">
    <property type="entry name" value="TPR-like"/>
    <property type="match status" value="1"/>
</dbReference>
<dbReference type="InterPro" id="IPR011990">
    <property type="entry name" value="TPR-like_helical_dom_sf"/>
</dbReference>
<sequence length="192" mass="22268">MFFIIPFSIILISAFGICFIVWRKRTYLNKLTPEANEVGDNLFYDFFPEVTDGFKKFNWREHKEYLLSEFEKNLRRIRLFSLKIDHAMLALINKVRNISVSSESEKDKDSVVKTETHKNKTNAVDELKKKEQALIIEIAKDPKNADLYLELGNLYTSIDDSKEAKEAYEAALKLRPDDSRIASKLSRLGPSI</sequence>
<evidence type="ECO:0000313" key="3">
    <source>
        <dbReference type="EMBL" id="KKT89928.1"/>
    </source>
</evidence>
<gene>
    <name evidence="3" type="ORF">UW90_C0011G0004</name>
</gene>
<name>A0A0G1L286_9BACT</name>